<keyword evidence="13" id="KW-1185">Reference proteome</keyword>
<evidence type="ECO:0000313" key="12">
    <source>
        <dbReference type="EMBL" id="GHC47823.1"/>
    </source>
</evidence>
<dbReference type="SMART" id="SM00862">
    <property type="entry name" value="Trans_reg_C"/>
    <property type="match status" value="1"/>
</dbReference>
<evidence type="ECO:0000259" key="11">
    <source>
        <dbReference type="PROSITE" id="PS51755"/>
    </source>
</evidence>
<dbReference type="FunFam" id="3.40.50.2300:FF:000021">
    <property type="entry name" value="Two-component system response regulator KdpE"/>
    <property type="match status" value="1"/>
</dbReference>
<dbReference type="SUPFAM" id="SSF46894">
    <property type="entry name" value="C-terminal effector domain of the bipartite response regulators"/>
    <property type="match status" value="1"/>
</dbReference>
<keyword evidence="6 9" id="KW-0238">DNA-binding</keyword>
<keyword evidence="2" id="KW-0963">Cytoplasm</keyword>
<dbReference type="GO" id="GO:0000156">
    <property type="term" value="F:phosphorelay response regulator activity"/>
    <property type="evidence" value="ECO:0007669"/>
    <property type="project" value="TreeGrafter"/>
</dbReference>
<dbReference type="Pfam" id="PF00486">
    <property type="entry name" value="Trans_reg_C"/>
    <property type="match status" value="1"/>
</dbReference>
<dbReference type="InterPro" id="IPR016032">
    <property type="entry name" value="Sig_transdc_resp-reg_C-effctor"/>
</dbReference>
<protein>
    <submittedName>
        <fullName evidence="12">DNA-binding response regulator</fullName>
    </submittedName>
</protein>
<feature type="domain" description="Response regulatory" evidence="10">
    <location>
        <begin position="15"/>
        <end position="128"/>
    </location>
</feature>
<feature type="DNA-binding region" description="OmpR/PhoB-type" evidence="9">
    <location>
        <begin position="136"/>
        <end position="237"/>
    </location>
</feature>
<dbReference type="Gene3D" id="1.10.10.10">
    <property type="entry name" value="Winged helix-like DNA-binding domain superfamily/Winged helix DNA-binding domain"/>
    <property type="match status" value="1"/>
</dbReference>
<evidence type="ECO:0000256" key="8">
    <source>
        <dbReference type="PROSITE-ProRule" id="PRU00169"/>
    </source>
</evidence>
<reference evidence="12" key="1">
    <citation type="journal article" date="2014" name="Int. J. Syst. Evol. Microbiol.">
        <title>Complete genome sequence of Corynebacterium casei LMG S-19264T (=DSM 44701T), isolated from a smear-ripened cheese.</title>
        <authorList>
            <consortium name="US DOE Joint Genome Institute (JGI-PGF)"/>
            <person name="Walter F."/>
            <person name="Albersmeier A."/>
            <person name="Kalinowski J."/>
            <person name="Ruckert C."/>
        </authorList>
    </citation>
    <scope>NUCLEOTIDE SEQUENCE</scope>
    <source>
        <strain evidence="12">KCTC 12988</strain>
    </source>
</reference>
<dbReference type="InterPro" id="IPR001867">
    <property type="entry name" value="OmpR/PhoB-type_DNA-bd"/>
</dbReference>
<dbReference type="GO" id="GO:0000987">
    <property type="term" value="F:cis-regulatory region sequence-specific DNA binding"/>
    <property type="evidence" value="ECO:0007669"/>
    <property type="project" value="UniProtKB-ARBA"/>
</dbReference>
<evidence type="ECO:0000256" key="4">
    <source>
        <dbReference type="ARBA" id="ARBA00023012"/>
    </source>
</evidence>
<feature type="modified residue" description="4-aspartylphosphate" evidence="8">
    <location>
        <position position="64"/>
    </location>
</feature>
<dbReference type="GO" id="GO:0045893">
    <property type="term" value="P:positive regulation of DNA-templated transcription"/>
    <property type="evidence" value="ECO:0007669"/>
    <property type="project" value="UniProtKB-ARBA"/>
</dbReference>
<evidence type="ECO:0000313" key="13">
    <source>
        <dbReference type="Proteomes" id="UP000644507"/>
    </source>
</evidence>
<evidence type="ECO:0000256" key="6">
    <source>
        <dbReference type="ARBA" id="ARBA00023125"/>
    </source>
</evidence>
<evidence type="ECO:0000256" key="1">
    <source>
        <dbReference type="ARBA" id="ARBA00004496"/>
    </source>
</evidence>
<dbReference type="InterPro" id="IPR039420">
    <property type="entry name" value="WalR-like"/>
</dbReference>
<dbReference type="Gene3D" id="3.40.50.2300">
    <property type="match status" value="1"/>
</dbReference>
<evidence type="ECO:0000256" key="9">
    <source>
        <dbReference type="PROSITE-ProRule" id="PRU01091"/>
    </source>
</evidence>
<dbReference type="InterPro" id="IPR001789">
    <property type="entry name" value="Sig_transdc_resp-reg_receiver"/>
</dbReference>
<dbReference type="CDD" id="cd00383">
    <property type="entry name" value="trans_reg_C"/>
    <property type="match status" value="1"/>
</dbReference>
<dbReference type="PROSITE" id="PS51755">
    <property type="entry name" value="OMPR_PHOB"/>
    <property type="match status" value="1"/>
</dbReference>
<keyword evidence="4" id="KW-0902">Two-component regulatory system</keyword>
<name>A0A918WHD7_9BACT</name>
<sequence length="237" mass="26330">MEKEGQFATLQPMPTVLLIEDEPAIADTVLYALRTEGFAVHHASTGQAGLSWLQGNPCDFLVLDIGLPDILGFDVCRQVRTFSQIPVLFLTARDSEIDQVLGLELGADDYVTKPFSPRAVVARVRAILRRSNSAEEEKTAIGQFLHHDESSMAILCLGQPLNLTAHEYKLLALLMKQPGRTFTRDQILMQAWEDPGSAMDRTIDAHIKTLRAKIRLAAPEHDDPIQTRRGLGYCLVL</sequence>
<dbReference type="PANTHER" id="PTHR48111">
    <property type="entry name" value="REGULATOR OF RPOS"/>
    <property type="match status" value="1"/>
</dbReference>
<evidence type="ECO:0000256" key="7">
    <source>
        <dbReference type="ARBA" id="ARBA00023163"/>
    </source>
</evidence>
<proteinExistence type="predicted"/>
<dbReference type="InterPro" id="IPR036388">
    <property type="entry name" value="WH-like_DNA-bd_sf"/>
</dbReference>
<organism evidence="12 13">
    <name type="scientific">Roseibacillus persicicus</name>
    <dbReference type="NCBI Taxonomy" id="454148"/>
    <lineage>
        <taxon>Bacteria</taxon>
        <taxon>Pseudomonadati</taxon>
        <taxon>Verrucomicrobiota</taxon>
        <taxon>Verrucomicrobiia</taxon>
        <taxon>Verrucomicrobiales</taxon>
        <taxon>Verrucomicrobiaceae</taxon>
        <taxon>Roseibacillus</taxon>
    </lineage>
</organism>
<dbReference type="SMART" id="SM00448">
    <property type="entry name" value="REC"/>
    <property type="match status" value="1"/>
</dbReference>
<dbReference type="AlphaFoldDB" id="A0A918WHD7"/>
<keyword evidence="7" id="KW-0804">Transcription</keyword>
<dbReference type="NCBIfam" id="NF008296">
    <property type="entry name" value="PRK11083.1"/>
    <property type="match status" value="1"/>
</dbReference>
<dbReference type="EMBL" id="BMXI01000004">
    <property type="protein sequence ID" value="GHC47823.1"/>
    <property type="molecule type" value="Genomic_DNA"/>
</dbReference>
<evidence type="ECO:0000256" key="2">
    <source>
        <dbReference type="ARBA" id="ARBA00022490"/>
    </source>
</evidence>
<evidence type="ECO:0000256" key="3">
    <source>
        <dbReference type="ARBA" id="ARBA00022553"/>
    </source>
</evidence>
<dbReference type="GO" id="GO:0032993">
    <property type="term" value="C:protein-DNA complex"/>
    <property type="evidence" value="ECO:0007669"/>
    <property type="project" value="TreeGrafter"/>
</dbReference>
<feature type="domain" description="OmpR/PhoB-type" evidence="11">
    <location>
        <begin position="136"/>
        <end position="237"/>
    </location>
</feature>
<dbReference type="Proteomes" id="UP000644507">
    <property type="component" value="Unassembled WGS sequence"/>
</dbReference>
<dbReference type="PROSITE" id="PS50110">
    <property type="entry name" value="RESPONSE_REGULATORY"/>
    <property type="match status" value="1"/>
</dbReference>
<accession>A0A918WHD7</accession>
<keyword evidence="3 8" id="KW-0597">Phosphoprotein</keyword>
<reference evidence="12" key="2">
    <citation type="submission" date="2020-09" db="EMBL/GenBank/DDBJ databases">
        <authorList>
            <person name="Sun Q."/>
            <person name="Kim S."/>
        </authorList>
    </citation>
    <scope>NUCLEOTIDE SEQUENCE</scope>
    <source>
        <strain evidence="12">KCTC 12988</strain>
    </source>
</reference>
<dbReference type="SUPFAM" id="SSF52172">
    <property type="entry name" value="CheY-like"/>
    <property type="match status" value="1"/>
</dbReference>
<dbReference type="PANTHER" id="PTHR48111:SF6">
    <property type="entry name" value="TRANSCRIPTIONAL REGULATORY PROTEIN CREB"/>
    <property type="match status" value="1"/>
</dbReference>
<keyword evidence="5" id="KW-0805">Transcription regulation</keyword>
<evidence type="ECO:0000256" key="5">
    <source>
        <dbReference type="ARBA" id="ARBA00023015"/>
    </source>
</evidence>
<gene>
    <name evidence="12" type="ORF">GCM10007100_12040</name>
</gene>
<comment type="caution">
    <text evidence="12">The sequence shown here is derived from an EMBL/GenBank/DDBJ whole genome shotgun (WGS) entry which is preliminary data.</text>
</comment>
<dbReference type="GO" id="GO:0005829">
    <property type="term" value="C:cytosol"/>
    <property type="evidence" value="ECO:0007669"/>
    <property type="project" value="TreeGrafter"/>
</dbReference>
<dbReference type="InterPro" id="IPR011006">
    <property type="entry name" value="CheY-like_superfamily"/>
</dbReference>
<dbReference type="GO" id="GO:0042802">
    <property type="term" value="F:identical protein binding"/>
    <property type="evidence" value="ECO:0007669"/>
    <property type="project" value="UniProtKB-ARBA"/>
</dbReference>
<dbReference type="Gene3D" id="6.10.250.690">
    <property type="match status" value="1"/>
</dbReference>
<evidence type="ECO:0000259" key="10">
    <source>
        <dbReference type="PROSITE" id="PS50110"/>
    </source>
</evidence>
<dbReference type="Pfam" id="PF00072">
    <property type="entry name" value="Response_reg"/>
    <property type="match status" value="1"/>
</dbReference>
<comment type="subcellular location">
    <subcellularLocation>
        <location evidence="1">Cytoplasm</location>
    </subcellularLocation>
</comment>